<protein>
    <submittedName>
        <fullName evidence="2">GNAT family N-acetyltransferase</fullName>
        <ecNumber evidence="2">2.3.1.-</ecNumber>
    </submittedName>
</protein>
<dbReference type="EMBL" id="JAKLWS010000012">
    <property type="protein sequence ID" value="MCG2589135.1"/>
    <property type="molecule type" value="Genomic_DNA"/>
</dbReference>
<evidence type="ECO:0000313" key="3">
    <source>
        <dbReference type="Proteomes" id="UP001165366"/>
    </source>
</evidence>
<name>A0ABS9KE63_9BACT</name>
<sequence>MQWFHTSDLNEMPASDLYQILKLRQDIFIIEQKCIYHDIDNIDTKSEHIYLKEDGEIITYSRIVPAGIKFDRPSIGRIVVKKTYRGNGYGKEIVRRCLKILSQRGISSVFIEAQSHLELFYESVGFKKVSDAYPVDGISHIKMIHHFIT</sequence>
<dbReference type="EC" id="2.3.1.-" evidence="2"/>
<proteinExistence type="predicted"/>
<dbReference type="PANTHER" id="PTHR13355:SF11">
    <property type="entry name" value="GLUCOSAMINE 6-PHOSPHATE N-ACETYLTRANSFERASE"/>
    <property type="match status" value="1"/>
</dbReference>
<dbReference type="GO" id="GO:0016746">
    <property type="term" value="F:acyltransferase activity"/>
    <property type="evidence" value="ECO:0007669"/>
    <property type="project" value="UniProtKB-KW"/>
</dbReference>
<accession>A0ABS9KE63</accession>
<comment type="caution">
    <text evidence="2">The sequence shown here is derived from an EMBL/GenBank/DDBJ whole genome shotgun (WGS) entry which is preliminary data.</text>
</comment>
<gene>
    <name evidence="2" type="ORF">L6773_11190</name>
</gene>
<dbReference type="Pfam" id="PF13673">
    <property type="entry name" value="Acetyltransf_10"/>
    <property type="match status" value="1"/>
</dbReference>
<dbReference type="PANTHER" id="PTHR13355">
    <property type="entry name" value="GLUCOSAMINE 6-PHOSPHATE N-ACETYLTRANSFERASE"/>
    <property type="match status" value="1"/>
</dbReference>
<dbReference type="InterPro" id="IPR039143">
    <property type="entry name" value="GNPNAT1-like"/>
</dbReference>
<dbReference type="InterPro" id="IPR016181">
    <property type="entry name" value="Acyl_CoA_acyltransferase"/>
</dbReference>
<organism evidence="2 3">
    <name type="scientific">Rhodohalobacter sulfatireducens</name>
    <dbReference type="NCBI Taxonomy" id="2911366"/>
    <lineage>
        <taxon>Bacteria</taxon>
        <taxon>Pseudomonadati</taxon>
        <taxon>Balneolota</taxon>
        <taxon>Balneolia</taxon>
        <taxon>Balneolales</taxon>
        <taxon>Balneolaceae</taxon>
        <taxon>Rhodohalobacter</taxon>
    </lineage>
</organism>
<evidence type="ECO:0000313" key="2">
    <source>
        <dbReference type="EMBL" id="MCG2589135.1"/>
    </source>
</evidence>
<dbReference type="CDD" id="cd04301">
    <property type="entry name" value="NAT_SF"/>
    <property type="match status" value="1"/>
</dbReference>
<dbReference type="RefSeq" id="WP_237854468.1">
    <property type="nucleotide sequence ID" value="NZ_JAKLWS010000012.1"/>
</dbReference>
<dbReference type="Proteomes" id="UP001165366">
    <property type="component" value="Unassembled WGS sequence"/>
</dbReference>
<feature type="domain" description="N-acetyltransferase" evidence="1">
    <location>
        <begin position="7"/>
        <end position="148"/>
    </location>
</feature>
<keyword evidence="2" id="KW-0808">Transferase</keyword>
<reference evidence="2" key="1">
    <citation type="submission" date="2022-01" db="EMBL/GenBank/DDBJ databases">
        <authorList>
            <person name="Wang Y."/>
        </authorList>
    </citation>
    <scope>NUCLEOTIDE SEQUENCE</scope>
    <source>
        <strain evidence="2">WB101</strain>
    </source>
</reference>
<keyword evidence="2" id="KW-0012">Acyltransferase</keyword>
<reference evidence="2" key="2">
    <citation type="submission" date="2024-05" db="EMBL/GenBank/DDBJ databases">
        <title>Rhodohalobacter halophilus gen. nov., sp. nov., a moderately halophilic member of the family Balneolaceae.</title>
        <authorList>
            <person name="Xia J."/>
        </authorList>
    </citation>
    <scope>NUCLEOTIDE SEQUENCE</scope>
    <source>
        <strain evidence="2">WB101</strain>
    </source>
</reference>
<dbReference type="SUPFAM" id="SSF55729">
    <property type="entry name" value="Acyl-CoA N-acyltransferases (Nat)"/>
    <property type="match status" value="1"/>
</dbReference>
<dbReference type="Gene3D" id="3.40.630.30">
    <property type="match status" value="1"/>
</dbReference>
<keyword evidence="3" id="KW-1185">Reference proteome</keyword>
<evidence type="ECO:0000259" key="1">
    <source>
        <dbReference type="PROSITE" id="PS51186"/>
    </source>
</evidence>
<dbReference type="InterPro" id="IPR000182">
    <property type="entry name" value="GNAT_dom"/>
</dbReference>
<dbReference type="PROSITE" id="PS51186">
    <property type="entry name" value="GNAT"/>
    <property type="match status" value="1"/>
</dbReference>